<keyword evidence="4" id="KW-1185">Reference proteome</keyword>
<organism evidence="3 4">
    <name type="scientific">Malassezia sympodialis (strain ATCC 42132)</name>
    <name type="common">Atopic eczema-associated yeast</name>
    <dbReference type="NCBI Taxonomy" id="1230383"/>
    <lineage>
        <taxon>Eukaryota</taxon>
        <taxon>Fungi</taxon>
        <taxon>Dikarya</taxon>
        <taxon>Basidiomycota</taxon>
        <taxon>Ustilaginomycotina</taxon>
        <taxon>Malasseziomycetes</taxon>
        <taxon>Malasseziales</taxon>
        <taxon>Malasseziaceae</taxon>
        <taxon>Malassezia</taxon>
    </lineage>
</organism>
<dbReference type="STRING" id="1230383.A0A1M7ZZU1"/>
<dbReference type="Proteomes" id="UP000186303">
    <property type="component" value="Chromosome 1"/>
</dbReference>
<dbReference type="OrthoDB" id="5985073at2759"/>
<evidence type="ECO:0000256" key="2">
    <source>
        <dbReference type="ARBA" id="ARBA00048461"/>
    </source>
</evidence>
<dbReference type="SUPFAM" id="SSF53474">
    <property type="entry name" value="alpha/beta-Hydrolases"/>
    <property type="match status" value="1"/>
</dbReference>
<dbReference type="OMA" id="GNTHCQA"/>
<comment type="catalytic activity">
    <reaction evidence="1">
        <text>a diacylglycerol + H2O = a monoacylglycerol + a fatty acid + H(+)</text>
        <dbReference type="Rhea" id="RHEA:32731"/>
        <dbReference type="ChEBI" id="CHEBI:15377"/>
        <dbReference type="ChEBI" id="CHEBI:15378"/>
        <dbReference type="ChEBI" id="CHEBI:17408"/>
        <dbReference type="ChEBI" id="CHEBI:18035"/>
        <dbReference type="ChEBI" id="CHEBI:28868"/>
    </reaction>
</comment>
<dbReference type="EMBL" id="LT671821">
    <property type="protein sequence ID" value="SHO75702.1"/>
    <property type="molecule type" value="Genomic_DNA"/>
</dbReference>
<proteinExistence type="predicted"/>
<comment type="catalytic activity">
    <reaction evidence="2">
        <text>a monoacylglycerol + H2O = glycerol + a fatty acid + H(+)</text>
        <dbReference type="Rhea" id="RHEA:15245"/>
        <dbReference type="ChEBI" id="CHEBI:15377"/>
        <dbReference type="ChEBI" id="CHEBI:15378"/>
        <dbReference type="ChEBI" id="CHEBI:17408"/>
        <dbReference type="ChEBI" id="CHEBI:17754"/>
        <dbReference type="ChEBI" id="CHEBI:28868"/>
    </reaction>
</comment>
<name>A0A1M7ZZU1_MALS4</name>
<dbReference type="AlphaFoldDB" id="A0A1M7ZZU1"/>
<dbReference type="InterPro" id="IPR029058">
    <property type="entry name" value="AB_hydrolase_fold"/>
</dbReference>
<gene>
    <name evidence="3" type="ORF">MSYG_0034</name>
</gene>
<evidence type="ECO:0000256" key="1">
    <source>
        <dbReference type="ARBA" id="ARBA00047591"/>
    </source>
</evidence>
<sequence length="371" mass="41594">MPNLGQPGYESFAKHEYGVVHPGDRASHHQVPWFDDGTFPFTQPAGSSRDSRGALKHVPKSTNGFVLKDDLHLSGDAVQPYYITEDYNADDVKRAIVVIPGMPRDAWKWTTLMQNAFRYVYTNKKYGMKKKDVIIVSPLALIQEDKEAGAVTNDNWAVYKSSFWSAGGHTISPSLKNPVSYFTALDKMVDMLLDKSKFPNIDKVVIAGHSLGAQAVQRYSVIRKYNDNQDDSLLWWIGNPGSWTWLTDKRPTYWPNCPDLMNSWPYGLNESALPDYNKDANSGDLVNTFRGRTVQIALGLDDNGAGNTHCQAYYQGANHLDRGTHFIKSLVNMDGGLPSGFEVNYVAKVAHQDYPMFASSRSLDFIFGKDF</sequence>
<dbReference type="PANTHER" id="PTHR35560">
    <property type="entry name" value="BLL0132 PROTEIN"/>
    <property type="match status" value="1"/>
</dbReference>
<dbReference type="PANTHER" id="PTHR35560:SF3">
    <property type="entry name" value="PEPTIDASE S9 PROLYL OLIGOPEPTIDASE CATALYTIC DOMAIN-CONTAINING PROTEIN"/>
    <property type="match status" value="1"/>
</dbReference>
<evidence type="ECO:0000313" key="4">
    <source>
        <dbReference type="Proteomes" id="UP000186303"/>
    </source>
</evidence>
<protein>
    <submittedName>
        <fullName evidence="3">Uncharacterized protein</fullName>
    </submittedName>
</protein>
<dbReference type="Gene3D" id="3.40.50.1820">
    <property type="entry name" value="alpha/beta hydrolase"/>
    <property type="match status" value="1"/>
</dbReference>
<evidence type="ECO:0000313" key="3">
    <source>
        <dbReference type="EMBL" id="SHO75702.1"/>
    </source>
</evidence>
<accession>A0A1M7ZZU1</accession>
<dbReference type="VEuPathDB" id="FungiDB:MSYG_0034"/>
<reference evidence="4" key="1">
    <citation type="journal article" date="2017" name="Nucleic Acids Res.">
        <title>Proteogenomics produces comprehensive and highly accurate protein-coding gene annotation in a complete genome assembly of Malassezia sympodialis.</title>
        <authorList>
            <person name="Zhu Y."/>
            <person name="Engstroem P.G."/>
            <person name="Tellgren-Roth C."/>
            <person name="Baudo C.D."/>
            <person name="Kennell J.C."/>
            <person name="Sun S."/>
            <person name="Billmyre R.B."/>
            <person name="Schroeder M.S."/>
            <person name="Andersson A."/>
            <person name="Holm T."/>
            <person name="Sigurgeirsson B."/>
            <person name="Wu G."/>
            <person name="Sankaranarayanan S.R."/>
            <person name="Siddharthan R."/>
            <person name="Sanyal K."/>
            <person name="Lundeberg J."/>
            <person name="Nystedt B."/>
            <person name="Boekhout T."/>
            <person name="Dawson T.L. Jr."/>
            <person name="Heitman J."/>
            <person name="Scheynius A."/>
            <person name="Lehtioe J."/>
        </authorList>
    </citation>
    <scope>NUCLEOTIDE SEQUENCE [LARGE SCALE GENOMIC DNA]</scope>
    <source>
        <strain evidence="4">ATCC 42132</strain>
    </source>
</reference>